<sequence length="149" mass="16536">MGYIEEIRAEVGNRPLILVGATVAVLNKQNELLLQKRTDGVWGLPGGFMELGESAPETARREVKEETGVIIGEVKLVDVFSGKEHYTKLPNGDEYYSVTIAYFTRDIIEESIHLCSSETIDAGFFPLHSLPKGTSHKLKEMIQRLSASI</sequence>
<comment type="cofactor">
    <cofactor evidence="1">
        <name>Mg(2+)</name>
        <dbReference type="ChEBI" id="CHEBI:18420"/>
    </cofactor>
</comment>
<evidence type="ECO:0000256" key="2">
    <source>
        <dbReference type="ARBA" id="ARBA00022801"/>
    </source>
</evidence>
<evidence type="ECO:0000256" key="1">
    <source>
        <dbReference type="ARBA" id="ARBA00001946"/>
    </source>
</evidence>
<dbReference type="PROSITE" id="PS51462">
    <property type="entry name" value="NUDIX"/>
    <property type="match status" value="1"/>
</dbReference>
<keyword evidence="2 3" id="KW-0378">Hydrolase</keyword>
<proteinExistence type="inferred from homology"/>
<dbReference type="InterPro" id="IPR020476">
    <property type="entry name" value="Nudix_hydrolase"/>
</dbReference>
<evidence type="ECO:0000259" key="4">
    <source>
        <dbReference type="PROSITE" id="PS51462"/>
    </source>
</evidence>
<protein>
    <submittedName>
        <fullName evidence="5">NUDIX hydrolase</fullName>
    </submittedName>
</protein>
<dbReference type="InterPro" id="IPR020084">
    <property type="entry name" value="NUDIX_hydrolase_CS"/>
</dbReference>
<evidence type="ECO:0000256" key="3">
    <source>
        <dbReference type="RuleBase" id="RU003476"/>
    </source>
</evidence>
<dbReference type="InterPro" id="IPR015797">
    <property type="entry name" value="NUDIX_hydrolase-like_dom_sf"/>
</dbReference>
<dbReference type="PANTHER" id="PTHR43046:SF2">
    <property type="entry name" value="8-OXO-DGTP DIPHOSPHATASE-RELATED"/>
    <property type="match status" value="1"/>
</dbReference>
<dbReference type="RefSeq" id="WP_378156623.1">
    <property type="nucleotide sequence ID" value="NZ_JBHSEC010000020.1"/>
</dbReference>
<gene>
    <name evidence="5" type="ORF">ACFOZY_14095</name>
</gene>
<dbReference type="SUPFAM" id="SSF55811">
    <property type="entry name" value="Nudix"/>
    <property type="match status" value="1"/>
</dbReference>
<name>A0ABV8X8W7_9LACT</name>
<dbReference type="Pfam" id="PF00293">
    <property type="entry name" value="NUDIX"/>
    <property type="match status" value="1"/>
</dbReference>
<dbReference type="Gene3D" id="3.90.79.10">
    <property type="entry name" value="Nucleoside Triphosphate Pyrophosphohydrolase"/>
    <property type="match status" value="1"/>
</dbReference>
<feature type="domain" description="Nudix hydrolase" evidence="4">
    <location>
        <begin position="16"/>
        <end position="147"/>
    </location>
</feature>
<evidence type="ECO:0000313" key="5">
    <source>
        <dbReference type="EMBL" id="MFC4411554.1"/>
    </source>
</evidence>
<organism evidence="5 6">
    <name type="scientific">Chungangia koreensis</name>
    <dbReference type="NCBI Taxonomy" id="752657"/>
    <lineage>
        <taxon>Bacteria</taxon>
        <taxon>Bacillati</taxon>
        <taxon>Bacillota</taxon>
        <taxon>Bacilli</taxon>
        <taxon>Lactobacillales</taxon>
        <taxon>Chungangia</taxon>
    </lineage>
</organism>
<keyword evidence="6" id="KW-1185">Reference proteome</keyword>
<comment type="caution">
    <text evidence="5">The sequence shown here is derived from an EMBL/GenBank/DDBJ whole genome shotgun (WGS) entry which is preliminary data.</text>
</comment>
<dbReference type="InterPro" id="IPR000086">
    <property type="entry name" value="NUDIX_hydrolase_dom"/>
</dbReference>
<reference evidence="6" key="1">
    <citation type="journal article" date="2019" name="Int. J. Syst. Evol. Microbiol.">
        <title>The Global Catalogue of Microorganisms (GCM) 10K type strain sequencing project: providing services to taxonomists for standard genome sequencing and annotation.</title>
        <authorList>
            <consortium name="The Broad Institute Genomics Platform"/>
            <consortium name="The Broad Institute Genome Sequencing Center for Infectious Disease"/>
            <person name="Wu L."/>
            <person name="Ma J."/>
        </authorList>
    </citation>
    <scope>NUCLEOTIDE SEQUENCE [LARGE SCALE GENOMIC DNA]</scope>
    <source>
        <strain evidence="6">CCUG 59778</strain>
    </source>
</reference>
<dbReference type="CDD" id="cd04677">
    <property type="entry name" value="NUDIX_Hydrolase"/>
    <property type="match status" value="1"/>
</dbReference>
<dbReference type="EMBL" id="JBHSEC010000020">
    <property type="protein sequence ID" value="MFC4411554.1"/>
    <property type="molecule type" value="Genomic_DNA"/>
</dbReference>
<evidence type="ECO:0000313" key="6">
    <source>
        <dbReference type="Proteomes" id="UP001595817"/>
    </source>
</evidence>
<dbReference type="GO" id="GO:0016787">
    <property type="term" value="F:hydrolase activity"/>
    <property type="evidence" value="ECO:0007669"/>
    <property type="project" value="UniProtKB-KW"/>
</dbReference>
<dbReference type="PROSITE" id="PS00893">
    <property type="entry name" value="NUDIX_BOX"/>
    <property type="match status" value="1"/>
</dbReference>
<dbReference type="PRINTS" id="PR00502">
    <property type="entry name" value="NUDIXFAMILY"/>
</dbReference>
<dbReference type="Proteomes" id="UP001595817">
    <property type="component" value="Unassembled WGS sequence"/>
</dbReference>
<dbReference type="PANTHER" id="PTHR43046">
    <property type="entry name" value="GDP-MANNOSE MANNOSYL HYDROLASE"/>
    <property type="match status" value="1"/>
</dbReference>
<comment type="similarity">
    <text evidence="3">Belongs to the Nudix hydrolase family.</text>
</comment>
<accession>A0ABV8X8W7</accession>